<evidence type="ECO:0000313" key="3">
    <source>
        <dbReference type="EMBL" id="TDG00317.1"/>
    </source>
</evidence>
<dbReference type="PANTHER" id="PTHR45947:SF3">
    <property type="entry name" value="SULFOQUINOVOSYL TRANSFERASE SQD2"/>
    <property type="match status" value="1"/>
</dbReference>
<dbReference type="InterPro" id="IPR001296">
    <property type="entry name" value="Glyco_trans_1"/>
</dbReference>
<dbReference type="PANTHER" id="PTHR45947">
    <property type="entry name" value="SULFOQUINOVOSYL TRANSFERASE SQD2"/>
    <property type="match status" value="1"/>
</dbReference>
<feature type="domain" description="Glycosyltransferase subfamily 4-like N-terminal" evidence="2">
    <location>
        <begin position="32"/>
        <end position="141"/>
    </location>
</feature>
<dbReference type="Pfam" id="PF13579">
    <property type="entry name" value="Glyco_trans_4_4"/>
    <property type="match status" value="1"/>
</dbReference>
<dbReference type="RefSeq" id="WP_133225026.1">
    <property type="nucleotide sequence ID" value="NZ_SMRT01000001.1"/>
</dbReference>
<reference evidence="3 4" key="1">
    <citation type="submission" date="2019-03" db="EMBL/GenBank/DDBJ databases">
        <title>This is whole genome sequence of Paenibacillus sp MS74 strain.</title>
        <authorList>
            <person name="Trinh H.N."/>
        </authorList>
    </citation>
    <scope>NUCLEOTIDE SEQUENCE [LARGE SCALE GENOMIC DNA]</scope>
    <source>
        <strain evidence="3 4">MS74</strain>
    </source>
</reference>
<dbReference type="InterPro" id="IPR050194">
    <property type="entry name" value="Glycosyltransferase_grp1"/>
</dbReference>
<evidence type="ECO:0000259" key="1">
    <source>
        <dbReference type="Pfam" id="PF00534"/>
    </source>
</evidence>
<sequence>MNHRESYKILGFATQGSNGDDEQRLRSLLADTPVYFYPFERSRKWMNGWRILRYMYRERPHLVVMEGTGIAGGLALIVGSTLTRVPYVVSSGDAIGPYIANRFPLLGPLFHWYERLLYKRSTGFIGWTPYLAGRALTYGAKFAMTAAGWAPVAYSSEQLQQARSEIRSEYGIPERQLVIGIVGSLNWNRRLGYCYGYELVKAAGLLERRDVTVLIVGDGSGKARLEQLAGASGGPGRVIFTGRVPREKVPAYLAAMDLASLPQSVDQVGSFRYTTKVSEYLCAGLPIVTGRIPMSYDFNHEGMYRIHGDKPWEPKYIRSLAGFLECVTSEEVKERGSRVPRQLPLFDKESQVSSVRAFIHDILTDHADPESQVQKWHAE</sequence>
<organism evidence="3 4">
    <name type="scientific">Paenibacillus piri</name>
    <dbReference type="NCBI Taxonomy" id="2547395"/>
    <lineage>
        <taxon>Bacteria</taxon>
        <taxon>Bacillati</taxon>
        <taxon>Bacillota</taxon>
        <taxon>Bacilli</taxon>
        <taxon>Bacillales</taxon>
        <taxon>Paenibacillaceae</taxon>
        <taxon>Paenibacillus</taxon>
    </lineage>
</organism>
<dbReference type="Gene3D" id="3.40.50.2000">
    <property type="entry name" value="Glycogen Phosphorylase B"/>
    <property type="match status" value="1"/>
</dbReference>
<dbReference type="AlphaFoldDB" id="A0A4R5KWX4"/>
<evidence type="ECO:0000259" key="2">
    <source>
        <dbReference type="Pfam" id="PF13579"/>
    </source>
</evidence>
<comment type="caution">
    <text evidence="3">The sequence shown here is derived from an EMBL/GenBank/DDBJ whole genome shotgun (WGS) entry which is preliminary data.</text>
</comment>
<dbReference type="EMBL" id="SMRT01000001">
    <property type="protein sequence ID" value="TDG00317.1"/>
    <property type="molecule type" value="Genomic_DNA"/>
</dbReference>
<accession>A0A4R5KWX4</accession>
<dbReference type="Pfam" id="PF00534">
    <property type="entry name" value="Glycos_transf_1"/>
    <property type="match status" value="1"/>
</dbReference>
<feature type="domain" description="Glycosyl transferase family 1" evidence="1">
    <location>
        <begin position="163"/>
        <end position="302"/>
    </location>
</feature>
<dbReference type="Proteomes" id="UP000295636">
    <property type="component" value="Unassembled WGS sequence"/>
</dbReference>
<gene>
    <name evidence="3" type="ORF">E1757_01340</name>
</gene>
<keyword evidence="4" id="KW-1185">Reference proteome</keyword>
<dbReference type="OrthoDB" id="9811902at2"/>
<name>A0A4R5KWX4_9BACL</name>
<keyword evidence="3" id="KW-0808">Transferase</keyword>
<proteinExistence type="predicted"/>
<dbReference type="SUPFAM" id="SSF53756">
    <property type="entry name" value="UDP-Glycosyltransferase/glycogen phosphorylase"/>
    <property type="match status" value="1"/>
</dbReference>
<evidence type="ECO:0000313" key="4">
    <source>
        <dbReference type="Proteomes" id="UP000295636"/>
    </source>
</evidence>
<dbReference type="InterPro" id="IPR028098">
    <property type="entry name" value="Glyco_trans_4-like_N"/>
</dbReference>
<protein>
    <submittedName>
        <fullName evidence="3">Glycosyltransferase</fullName>
    </submittedName>
</protein>
<dbReference type="GO" id="GO:0016758">
    <property type="term" value="F:hexosyltransferase activity"/>
    <property type="evidence" value="ECO:0007669"/>
    <property type="project" value="TreeGrafter"/>
</dbReference>